<dbReference type="Pfam" id="PF13240">
    <property type="entry name" value="Zn_Ribbon_1"/>
    <property type="match status" value="1"/>
</dbReference>
<dbReference type="InterPro" id="IPR026870">
    <property type="entry name" value="Zinc_ribbon_dom"/>
</dbReference>
<accession>A0A5P8VX99</accession>
<dbReference type="EMBL" id="CP045226">
    <property type="protein sequence ID" value="QFS44766.1"/>
    <property type="molecule type" value="Genomic_DNA"/>
</dbReference>
<dbReference type="AlphaFoldDB" id="A0A5P8VX99"/>
<sequence length="90" mass="9391">MRLVPDVAVNNSGGNGSGLLDGLIATTLRNQAIQEHLVQQSMKLEGSAPSAALPQGQIICTHCGTKNPSSHKFCSKCGVALTIECDVEKT</sequence>
<organism evidence="2 3">
    <name type="scientific">Nostoc sphaeroides CCNUC1</name>
    <dbReference type="NCBI Taxonomy" id="2653204"/>
    <lineage>
        <taxon>Bacteria</taxon>
        <taxon>Bacillati</taxon>
        <taxon>Cyanobacteriota</taxon>
        <taxon>Cyanophyceae</taxon>
        <taxon>Nostocales</taxon>
        <taxon>Nostocaceae</taxon>
        <taxon>Nostoc</taxon>
    </lineage>
</organism>
<evidence type="ECO:0000313" key="2">
    <source>
        <dbReference type="EMBL" id="QFS44766.1"/>
    </source>
</evidence>
<gene>
    <name evidence="2" type="ORF">GXM_02241</name>
</gene>
<dbReference type="InterPro" id="IPR038587">
    <property type="entry name" value="Ribosomal_eL40_sf"/>
</dbReference>
<dbReference type="Proteomes" id="UP000326678">
    <property type="component" value="Chromosome Gxm1"/>
</dbReference>
<reference evidence="2 3" key="1">
    <citation type="submission" date="2019-10" db="EMBL/GenBank/DDBJ databases">
        <title>Genomic and transcriptomic insights into the perfect genentic adaptation of a filamentous nitrogen-fixing cyanobacterium to rice fields.</title>
        <authorList>
            <person name="Chen Z."/>
        </authorList>
    </citation>
    <scope>NUCLEOTIDE SEQUENCE [LARGE SCALE GENOMIC DNA]</scope>
    <source>
        <strain evidence="2">CCNUC1</strain>
    </source>
</reference>
<dbReference type="Gene3D" id="4.10.1060.50">
    <property type="match status" value="1"/>
</dbReference>
<keyword evidence="3" id="KW-1185">Reference proteome</keyword>
<proteinExistence type="predicted"/>
<name>A0A5P8VX99_9NOSO</name>
<feature type="domain" description="Zinc-ribbon" evidence="1">
    <location>
        <begin position="60"/>
        <end position="78"/>
    </location>
</feature>
<dbReference type="RefSeq" id="WP_152588772.1">
    <property type="nucleotide sequence ID" value="NZ_CP045226.1"/>
</dbReference>
<dbReference type="KEGG" id="nsh:GXM_02241"/>
<protein>
    <submittedName>
        <fullName evidence="2">Zinc-ribbon domain-containing protein</fullName>
    </submittedName>
</protein>
<evidence type="ECO:0000259" key="1">
    <source>
        <dbReference type="Pfam" id="PF13240"/>
    </source>
</evidence>
<evidence type="ECO:0000313" key="3">
    <source>
        <dbReference type="Proteomes" id="UP000326678"/>
    </source>
</evidence>